<reference evidence="1 2" key="1">
    <citation type="journal article" date="2019" name="Int. J. Syst. Evol. Microbiol.">
        <title>The Global Catalogue of Microorganisms (GCM) 10K type strain sequencing project: providing services to taxonomists for standard genome sequencing and annotation.</title>
        <authorList>
            <consortium name="The Broad Institute Genomics Platform"/>
            <consortium name="The Broad Institute Genome Sequencing Center for Infectious Disease"/>
            <person name="Wu L."/>
            <person name="Ma J."/>
        </authorList>
    </citation>
    <scope>NUCLEOTIDE SEQUENCE [LARGE SCALE GENOMIC DNA]</scope>
    <source>
        <strain evidence="1 2">JCM 16013</strain>
    </source>
</reference>
<comment type="caution">
    <text evidence="1">The sequence shown here is derived from an EMBL/GenBank/DDBJ whole genome shotgun (WGS) entry which is preliminary data.</text>
</comment>
<dbReference type="InterPro" id="IPR027417">
    <property type="entry name" value="P-loop_NTPase"/>
</dbReference>
<keyword evidence="2" id="KW-1185">Reference proteome</keyword>
<protein>
    <recommendedName>
        <fullName evidence="3">Phosphotransferase</fullName>
    </recommendedName>
</protein>
<dbReference type="RefSeq" id="WP_344660521.1">
    <property type="nucleotide sequence ID" value="NZ_BAAAQM010000041.1"/>
</dbReference>
<gene>
    <name evidence="1" type="ORF">GCM10009838_60190</name>
</gene>
<dbReference type="Gene3D" id="3.40.50.300">
    <property type="entry name" value="P-loop containing nucleotide triphosphate hydrolases"/>
    <property type="match status" value="1"/>
</dbReference>
<dbReference type="Proteomes" id="UP001499854">
    <property type="component" value="Unassembled WGS sequence"/>
</dbReference>
<dbReference type="SUPFAM" id="SSF52540">
    <property type="entry name" value="P-loop containing nucleoside triphosphate hydrolases"/>
    <property type="match status" value="1"/>
</dbReference>
<evidence type="ECO:0000313" key="2">
    <source>
        <dbReference type="Proteomes" id="UP001499854"/>
    </source>
</evidence>
<evidence type="ECO:0000313" key="1">
    <source>
        <dbReference type="EMBL" id="GAA1989228.1"/>
    </source>
</evidence>
<proteinExistence type="predicted"/>
<organism evidence="1 2">
    <name type="scientific">Catenulispora subtropica</name>
    <dbReference type="NCBI Taxonomy" id="450798"/>
    <lineage>
        <taxon>Bacteria</taxon>
        <taxon>Bacillati</taxon>
        <taxon>Actinomycetota</taxon>
        <taxon>Actinomycetes</taxon>
        <taxon>Catenulisporales</taxon>
        <taxon>Catenulisporaceae</taxon>
        <taxon>Catenulispora</taxon>
    </lineage>
</organism>
<sequence length="184" mass="20308">MTESTALPGVLIITGMPGAGKSTIAQLAAEKLNRSARMDGDVVNRFVIGGRVWALGEPADEAARQVELCNRNLCALAANMADAGFTALIDWVIPNREQFDLFIELLAPRPVMFVVLAPGIAACRYRNTIRHPDQQFHFEGYDVLEAAMRRELGDVGWWFVSSELSPEETVDRILRDAPRRALVA</sequence>
<dbReference type="EMBL" id="BAAAQM010000041">
    <property type="protein sequence ID" value="GAA1989228.1"/>
    <property type="molecule type" value="Genomic_DNA"/>
</dbReference>
<accession>A0ABN2SMP8</accession>
<evidence type="ECO:0008006" key="3">
    <source>
        <dbReference type="Google" id="ProtNLM"/>
    </source>
</evidence>
<dbReference type="Pfam" id="PF13238">
    <property type="entry name" value="AAA_18"/>
    <property type="match status" value="1"/>
</dbReference>
<name>A0ABN2SMP8_9ACTN</name>